<keyword evidence="3" id="KW-1185">Reference proteome</keyword>
<reference evidence="2 3" key="3">
    <citation type="submission" date="2019-11" db="EMBL/GenBank/DDBJ databases">
        <title>A de novo genome assembly of a pear dwarfing rootstock.</title>
        <authorList>
            <person name="Wang F."/>
            <person name="Wang J."/>
            <person name="Li S."/>
            <person name="Zhang Y."/>
            <person name="Fang M."/>
            <person name="Ma L."/>
            <person name="Zhao Y."/>
            <person name="Jiang S."/>
        </authorList>
    </citation>
    <scope>NUCLEOTIDE SEQUENCE [LARGE SCALE GENOMIC DNA]</scope>
    <source>
        <strain evidence="2">S2</strain>
        <tissue evidence="2">Leaf</tissue>
    </source>
</reference>
<name>A0A5N5H496_9ROSA</name>
<proteinExistence type="predicted"/>
<sequence length="177" mass="20231">MHPANGNDAWGRFKLGPNGLEPYNEDLYHTHLRNEAFMELVYDVYESNCRRMFYRPENQHEVVRHIKKSLNIKTQYRIQIESSENLHGDVMNHVTALGGNIWPPLGVNLAQVPVQVLAQGVPEIPKDLSDNVSFILAPSFTPPPVIFIHSEFDDEEDPIEPSESVGLPKRQFDLNED</sequence>
<comment type="caution">
    <text evidence="2">The sequence shown here is derived from an EMBL/GenBank/DDBJ whole genome shotgun (WGS) entry which is preliminary data.</text>
</comment>
<dbReference type="OrthoDB" id="1174847at2759"/>
<gene>
    <name evidence="2" type="ORF">D8674_024918</name>
</gene>
<feature type="region of interest" description="Disordered" evidence="1">
    <location>
        <begin position="153"/>
        <end position="177"/>
    </location>
</feature>
<protein>
    <submittedName>
        <fullName evidence="2">Uncharacterized protein</fullName>
    </submittedName>
</protein>
<dbReference type="Proteomes" id="UP000327157">
    <property type="component" value="Chromosome 4"/>
</dbReference>
<dbReference type="AlphaFoldDB" id="A0A5N5H496"/>
<evidence type="ECO:0000313" key="3">
    <source>
        <dbReference type="Proteomes" id="UP000327157"/>
    </source>
</evidence>
<dbReference type="EMBL" id="SMOL01000231">
    <property type="protein sequence ID" value="KAB2622736.1"/>
    <property type="molecule type" value="Genomic_DNA"/>
</dbReference>
<reference evidence="3" key="2">
    <citation type="submission" date="2019-10" db="EMBL/GenBank/DDBJ databases">
        <title>A de novo genome assembly of a pear dwarfing rootstock.</title>
        <authorList>
            <person name="Wang F."/>
            <person name="Wang J."/>
            <person name="Li S."/>
            <person name="Zhang Y."/>
            <person name="Fang M."/>
            <person name="Ma L."/>
            <person name="Zhao Y."/>
            <person name="Jiang S."/>
        </authorList>
    </citation>
    <scope>NUCLEOTIDE SEQUENCE [LARGE SCALE GENOMIC DNA]</scope>
</reference>
<evidence type="ECO:0000256" key="1">
    <source>
        <dbReference type="SAM" id="MobiDB-lite"/>
    </source>
</evidence>
<evidence type="ECO:0000313" key="2">
    <source>
        <dbReference type="EMBL" id="KAB2622736.1"/>
    </source>
</evidence>
<organism evidence="2 3">
    <name type="scientific">Pyrus ussuriensis x Pyrus communis</name>
    <dbReference type="NCBI Taxonomy" id="2448454"/>
    <lineage>
        <taxon>Eukaryota</taxon>
        <taxon>Viridiplantae</taxon>
        <taxon>Streptophyta</taxon>
        <taxon>Embryophyta</taxon>
        <taxon>Tracheophyta</taxon>
        <taxon>Spermatophyta</taxon>
        <taxon>Magnoliopsida</taxon>
        <taxon>eudicotyledons</taxon>
        <taxon>Gunneridae</taxon>
        <taxon>Pentapetalae</taxon>
        <taxon>rosids</taxon>
        <taxon>fabids</taxon>
        <taxon>Rosales</taxon>
        <taxon>Rosaceae</taxon>
        <taxon>Amygdaloideae</taxon>
        <taxon>Maleae</taxon>
        <taxon>Pyrus</taxon>
    </lineage>
</organism>
<accession>A0A5N5H496</accession>
<reference evidence="2 3" key="1">
    <citation type="submission" date="2019-09" db="EMBL/GenBank/DDBJ databases">
        <authorList>
            <person name="Ou C."/>
        </authorList>
    </citation>
    <scope>NUCLEOTIDE SEQUENCE [LARGE SCALE GENOMIC DNA]</scope>
    <source>
        <strain evidence="2">S2</strain>
        <tissue evidence="2">Leaf</tissue>
    </source>
</reference>